<dbReference type="GO" id="GO:0016757">
    <property type="term" value="F:glycosyltransferase activity"/>
    <property type="evidence" value="ECO:0007669"/>
    <property type="project" value="InterPro"/>
</dbReference>
<dbReference type="STRING" id="1094508.Tsac_0594"/>
<name>I3VSX5_THESW</name>
<protein>
    <submittedName>
        <fullName evidence="3">Glycosyl transferase group 1</fullName>
    </submittedName>
</protein>
<dbReference type="SUPFAM" id="SSF53756">
    <property type="entry name" value="UDP-Glycosyltransferase/glycogen phosphorylase"/>
    <property type="match status" value="1"/>
</dbReference>
<evidence type="ECO:0000313" key="3">
    <source>
        <dbReference type="EMBL" id="AFK85620.1"/>
    </source>
</evidence>
<dbReference type="Pfam" id="PF00534">
    <property type="entry name" value="Glycos_transf_1"/>
    <property type="match status" value="1"/>
</dbReference>
<dbReference type="PATRIC" id="fig|1094508.3.peg.601"/>
<reference evidence="3 4" key="1">
    <citation type="journal article" date="2014" name="Appl. Environ. Microbiol.">
        <title>Profile of Secreted Hydrolases, Associated Proteins, and SlpA in Thermoanaerobacterium saccharolyticum during the Degradation of Hemicellulose.</title>
        <authorList>
            <person name="Currie D.H."/>
            <person name="Guss A.M."/>
            <person name="Herring C.D."/>
            <person name="Giannone R.J."/>
            <person name="Johnson C.M."/>
            <person name="Lankford P.K."/>
            <person name="Brown S.D."/>
            <person name="Hettich R.L."/>
            <person name="Lynd L.R."/>
        </authorList>
    </citation>
    <scope>NUCLEOTIDE SEQUENCE [LARGE SCALE GENOMIC DNA]</scope>
    <source>
        <strain evidence="4">DSM 8691 / JW/SL-YS485</strain>
    </source>
</reference>
<dbReference type="KEGG" id="tsh:Tsac_0594"/>
<feature type="domain" description="Glycosyltransferase subfamily 4-like N-terminal" evidence="2">
    <location>
        <begin position="52"/>
        <end position="171"/>
    </location>
</feature>
<accession>I3VSX5</accession>
<dbReference type="AlphaFoldDB" id="I3VSX5"/>
<dbReference type="EMBL" id="CP003184">
    <property type="protein sequence ID" value="AFK85620.1"/>
    <property type="molecule type" value="Genomic_DNA"/>
</dbReference>
<organism evidence="3 4">
    <name type="scientific">Thermoanaerobacterium saccharolyticum (strain DSM 8691 / JW/SL-YS485)</name>
    <dbReference type="NCBI Taxonomy" id="1094508"/>
    <lineage>
        <taxon>Bacteria</taxon>
        <taxon>Bacillati</taxon>
        <taxon>Bacillota</taxon>
        <taxon>Clostridia</taxon>
        <taxon>Thermoanaerobacterales</taxon>
        <taxon>Thermoanaerobacteraceae</taxon>
        <taxon>Thermoanaerobacterium</taxon>
    </lineage>
</organism>
<keyword evidence="3" id="KW-0808">Transferase</keyword>
<keyword evidence="4" id="KW-1185">Reference proteome</keyword>
<feature type="domain" description="Glycosyl transferase family 1" evidence="1">
    <location>
        <begin position="186"/>
        <end position="338"/>
    </location>
</feature>
<proteinExistence type="predicted"/>
<dbReference type="PANTHER" id="PTHR12526:SF630">
    <property type="entry name" value="GLYCOSYLTRANSFERASE"/>
    <property type="match status" value="1"/>
</dbReference>
<dbReference type="BioCyc" id="TSAC1094508:GLMA-595-MONOMER"/>
<dbReference type="Proteomes" id="UP000006178">
    <property type="component" value="Chromosome"/>
</dbReference>
<dbReference type="eggNOG" id="COG0438">
    <property type="taxonomic scope" value="Bacteria"/>
</dbReference>
<gene>
    <name evidence="3" type="ordered locus">Tsac_0594</name>
</gene>
<dbReference type="CDD" id="cd03801">
    <property type="entry name" value="GT4_PimA-like"/>
    <property type="match status" value="1"/>
</dbReference>
<sequence>MMKILHIINSLNIGGAETLITNYLIYAKNNIKTDINDLCILYDSDTFLYDRLFRNGITIYNLRLKHKYDIGAIFKLIRLINEEKYDIVHVHLFPALYFCSIASYFTKKINYIFTEHSNYNSRRKYIIFKSIDYFFYRKYRKIICVSDNVKNELIKWLPSLNERSVVIYNGILEKRGEISFIEKNFEYDILFVGSLRSNVKGADILLMALRHIMNKFDKAVIVGDGKLKNDLINLRNKLGLKNKVEFLGFREDIETILEKSKVFVLPSRWEGFGLVIVEAMSKGKPIIASNVGGIPEIIKNGKTGILVEPGNELELANAIEKLLNNKKYAAYLGENAYNDAINRFSIETYVKNLRKLYMSLKI</sequence>
<evidence type="ECO:0000259" key="2">
    <source>
        <dbReference type="Pfam" id="PF13439"/>
    </source>
</evidence>
<dbReference type="RefSeq" id="WP_014757534.1">
    <property type="nucleotide sequence ID" value="NC_017992.1"/>
</dbReference>
<dbReference type="Pfam" id="PF13439">
    <property type="entry name" value="Glyco_transf_4"/>
    <property type="match status" value="1"/>
</dbReference>
<dbReference type="PANTHER" id="PTHR12526">
    <property type="entry name" value="GLYCOSYLTRANSFERASE"/>
    <property type="match status" value="1"/>
</dbReference>
<evidence type="ECO:0000259" key="1">
    <source>
        <dbReference type="Pfam" id="PF00534"/>
    </source>
</evidence>
<dbReference type="Gene3D" id="3.40.50.2000">
    <property type="entry name" value="Glycogen Phosphorylase B"/>
    <property type="match status" value="2"/>
</dbReference>
<dbReference type="InterPro" id="IPR028098">
    <property type="entry name" value="Glyco_trans_4-like_N"/>
</dbReference>
<dbReference type="InterPro" id="IPR001296">
    <property type="entry name" value="Glyco_trans_1"/>
</dbReference>
<evidence type="ECO:0000313" key="4">
    <source>
        <dbReference type="Proteomes" id="UP000006178"/>
    </source>
</evidence>